<dbReference type="EMBL" id="JAIWYP010000015">
    <property type="protein sequence ID" value="KAH3704814.1"/>
    <property type="molecule type" value="Genomic_DNA"/>
</dbReference>
<dbReference type="InterPro" id="IPR000436">
    <property type="entry name" value="Sushi_SCR_CCP_dom"/>
</dbReference>
<comment type="caution">
    <text evidence="3">The sequence shown here is derived from an EMBL/GenBank/DDBJ whole genome shotgun (WGS) entry which is preliminary data.</text>
</comment>
<keyword evidence="1" id="KW-1015">Disulfide bond</keyword>
<keyword evidence="4" id="KW-1185">Reference proteome</keyword>
<evidence type="ECO:0000313" key="4">
    <source>
        <dbReference type="Proteomes" id="UP000828390"/>
    </source>
</evidence>
<dbReference type="AlphaFoldDB" id="A0A9D3YTY9"/>
<proteinExistence type="predicted"/>
<evidence type="ECO:0000259" key="2">
    <source>
        <dbReference type="Pfam" id="PF00084"/>
    </source>
</evidence>
<evidence type="ECO:0000313" key="3">
    <source>
        <dbReference type="EMBL" id="KAH3704814.1"/>
    </source>
</evidence>
<dbReference type="Proteomes" id="UP000828390">
    <property type="component" value="Unassembled WGS sequence"/>
</dbReference>
<accession>A0A9D3YTY9</accession>
<sequence>MAPLTDAAGMNGKVIHIEFLDNTYMLKYNTLAVYQCSSGFQFPDGTLLQTSKCQLNLTWSAVDECICKFNVTKNKIIKLKMWRKSNE</sequence>
<dbReference type="Gene3D" id="2.10.70.10">
    <property type="entry name" value="Complement Module, domain 1"/>
    <property type="match status" value="1"/>
</dbReference>
<reference evidence="3" key="1">
    <citation type="journal article" date="2019" name="bioRxiv">
        <title>The Genome of the Zebra Mussel, Dreissena polymorpha: A Resource for Invasive Species Research.</title>
        <authorList>
            <person name="McCartney M.A."/>
            <person name="Auch B."/>
            <person name="Kono T."/>
            <person name="Mallez S."/>
            <person name="Zhang Y."/>
            <person name="Obille A."/>
            <person name="Becker A."/>
            <person name="Abrahante J.E."/>
            <person name="Garbe J."/>
            <person name="Badalamenti J.P."/>
            <person name="Herman A."/>
            <person name="Mangelson H."/>
            <person name="Liachko I."/>
            <person name="Sullivan S."/>
            <person name="Sone E.D."/>
            <person name="Koren S."/>
            <person name="Silverstein K.A.T."/>
            <person name="Beckman K.B."/>
            <person name="Gohl D.M."/>
        </authorList>
    </citation>
    <scope>NUCLEOTIDE SEQUENCE</scope>
    <source>
        <strain evidence="3">Duluth1</strain>
        <tissue evidence="3">Whole animal</tissue>
    </source>
</reference>
<dbReference type="SUPFAM" id="SSF57535">
    <property type="entry name" value="Complement control module/SCR domain"/>
    <property type="match status" value="1"/>
</dbReference>
<dbReference type="InterPro" id="IPR035976">
    <property type="entry name" value="Sushi/SCR/CCP_sf"/>
</dbReference>
<name>A0A9D3YTY9_DREPO</name>
<reference evidence="3" key="2">
    <citation type="submission" date="2020-11" db="EMBL/GenBank/DDBJ databases">
        <authorList>
            <person name="McCartney M.A."/>
            <person name="Auch B."/>
            <person name="Kono T."/>
            <person name="Mallez S."/>
            <person name="Becker A."/>
            <person name="Gohl D.M."/>
            <person name="Silverstein K.A.T."/>
            <person name="Koren S."/>
            <person name="Bechman K.B."/>
            <person name="Herman A."/>
            <person name="Abrahante J.E."/>
            <person name="Garbe J."/>
        </authorList>
    </citation>
    <scope>NUCLEOTIDE SEQUENCE</scope>
    <source>
        <strain evidence="3">Duluth1</strain>
        <tissue evidence="3">Whole animal</tissue>
    </source>
</reference>
<evidence type="ECO:0000256" key="1">
    <source>
        <dbReference type="ARBA" id="ARBA00023157"/>
    </source>
</evidence>
<protein>
    <recommendedName>
        <fullName evidence="2">Sushi domain-containing protein</fullName>
    </recommendedName>
</protein>
<feature type="domain" description="Sushi" evidence="2">
    <location>
        <begin position="27"/>
        <end position="62"/>
    </location>
</feature>
<gene>
    <name evidence="3" type="ORF">DPMN_079875</name>
</gene>
<organism evidence="3 4">
    <name type="scientific">Dreissena polymorpha</name>
    <name type="common">Zebra mussel</name>
    <name type="synonym">Mytilus polymorpha</name>
    <dbReference type="NCBI Taxonomy" id="45954"/>
    <lineage>
        <taxon>Eukaryota</taxon>
        <taxon>Metazoa</taxon>
        <taxon>Spiralia</taxon>
        <taxon>Lophotrochozoa</taxon>
        <taxon>Mollusca</taxon>
        <taxon>Bivalvia</taxon>
        <taxon>Autobranchia</taxon>
        <taxon>Heteroconchia</taxon>
        <taxon>Euheterodonta</taxon>
        <taxon>Imparidentia</taxon>
        <taxon>Neoheterodontei</taxon>
        <taxon>Myida</taxon>
        <taxon>Dreissenoidea</taxon>
        <taxon>Dreissenidae</taxon>
        <taxon>Dreissena</taxon>
    </lineage>
</organism>
<dbReference type="Pfam" id="PF00084">
    <property type="entry name" value="Sushi"/>
    <property type="match status" value="1"/>
</dbReference>